<keyword evidence="1" id="KW-0812">Transmembrane</keyword>
<dbReference type="Proteomes" id="UP001346149">
    <property type="component" value="Unassembled WGS sequence"/>
</dbReference>
<keyword evidence="1" id="KW-0472">Membrane</keyword>
<feature type="transmembrane region" description="Helical" evidence="1">
    <location>
        <begin position="28"/>
        <end position="49"/>
    </location>
</feature>
<accession>A0AAN7RJU3</accession>
<feature type="transmembrane region" description="Helical" evidence="1">
    <location>
        <begin position="69"/>
        <end position="86"/>
    </location>
</feature>
<comment type="caution">
    <text evidence="2">The sequence shown here is derived from an EMBL/GenBank/DDBJ whole genome shotgun (WGS) entry which is preliminary data.</text>
</comment>
<evidence type="ECO:0000313" key="3">
    <source>
        <dbReference type="Proteomes" id="UP001346149"/>
    </source>
</evidence>
<keyword evidence="1" id="KW-1133">Transmembrane helix</keyword>
<dbReference type="AlphaFoldDB" id="A0AAN7RJU3"/>
<reference evidence="2 3" key="1">
    <citation type="journal article" date="2023" name="Hortic Res">
        <title>Pangenome of water caltrop reveals structural variations and asymmetric subgenome divergence after allopolyploidization.</title>
        <authorList>
            <person name="Zhang X."/>
            <person name="Chen Y."/>
            <person name="Wang L."/>
            <person name="Yuan Y."/>
            <person name="Fang M."/>
            <person name="Shi L."/>
            <person name="Lu R."/>
            <person name="Comes H.P."/>
            <person name="Ma Y."/>
            <person name="Chen Y."/>
            <person name="Huang G."/>
            <person name="Zhou Y."/>
            <person name="Zheng Z."/>
            <person name="Qiu Y."/>
        </authorList>
    </citation>
    <scope>NUCLEOTIDE SEQUENCE [LARGE SCALE GENOMIC DNA]</scope>
    <source>
        <strain evidence="2">F231</strain>
    </source>
</reference>
<protein>
    <submittedName>
        <fullName evidence="2">Uncharacterized protein</fullName>
    </submittedName>
</protein>
<keyword evidence="3" id="KW-1185">Reference proteome</keyword>
<dbReference type="EMBL" id="JAXQNO010000004">
    <property type="protein sequence ID" value="KAK4799203.1"/>
    <property type="molecule type" value="Genomic_DNA"/>
</dbReference>
<evidence type="ECO:0000313" key="2">
    <source>
        <dbReference type="EMBL" id="KAK4799203.1"/>
    </source>
</evidence>
<evidence type="ECO:0000256" key="1">
    <source>
        <dbReference type="SAM" id="Phobius"/>
    </source>
</evidence>
<name>A0AAN7RJU3_TRANT</name>
<organism evidence="2 3">
    <name type="scientific">Trapa natans</name>
    <name type="common">Water chestnut</name>
    <dbReference type="NCBI Taxonomy" id="22666"/>
    <lineage>
        <taxon>Eukaryota</taxon>
        <taxon>Viridiplantae</taxon>
        <taxon>Streptophyta</taxon>
        <taxon>Embryophyta</taxon>
        <taxon>Tracheophyta</taxon>
        <taxon>Spermatophyta</taxon>
        <taxon>Magnoliopsida</taxon>
        <taxon>eudicotyledons</taxon>
        <taxon>Gunneridae</taxon>
        <taxon>Pentapetalae</taxon>
        <taxon>rosids</taxon>
        <taxon>malvids</taxon>
        <taxon>Myrtales</taxon>
        <taxon>Lythraceae</taxon>
        <taxon>Trapa</taxon>
    </lineage>
</organism>
<gene>
    <name evidence="2" type="ORF">SAY86_024568</name>
</gene>
<proteinExistence type="predicted"/>
<sequence length="100" mass="11354">MRSLTVLLLLAVLILVLPLVLLPLLLLLLLLLLPVLIMSLLVLLALSPVPQMLSVAGLDENASRRNHELYWRTMVCFAMVTLMYVANYKRKKQEQFKGLL</sequence>